<comment type="caution">
    <text evidence="2">The sequence shown here is derived from an EMBL/GenBank/DDBJ whole genome shotgun (WGS) entry which is preliminary data.</text>
</comment>
<dbReference type="Gene3D" id="1.10.510.10">
    <property type="entry name" value="Transferase(Phosphotransferase) domain 1"/>
    <property type="match status" value="1"/>
</dbReference>
<dbReference type="SMART" id="SM00219">
    <property type="entry name" value="TyrKc"/>
    <property type="match status" value="1"/>
</dbReference>
<sequence>MVYEGVFLNQAVTVKRLVPELAKDEYSRDVFMYEAKVAAQLDHPKIVRFVGVYWTTVSDIGSVFERMSGGELNEYLAAHYSELVWTRPARPSMEERPASASDVELPTKLQLAIDVAEALVLLHSFHPPIAHGNLSSKSVWLDGSGTAKLWNFRPVGVEALAHSMMDTSRSGTVTGTRTMDNGDICAFGQLLVELDWCEPAQSHLRPVETPADALVMSELIEPEFTSSCPPVVTQLARRCLVFSPYDRPTAIEIFYELRKLADSER</sequence>
<reference evidence="2" key="2">
    <citation type="journal article" date="2023" name="Microbiol Resour">
        <title>Decontamination and Annotation of the Draft Genome Sequence of the Oomycete Lagenidium giganteum ARSEF 373.</title>
        <authorList>
            <person name="Morgan W.R."/>
            <person name="Tartar A."/>
        </authorList>
    </citation>
    <scope>NUCLEOTIDE SEQUENCE</scope>
    <source>
        <strain evidence="2">ARSEF 373</strain>
    </source>
</reference>
<reference evidence="2" key="1">
    <citation type="submission" date="2022-11" db="EMBL/GenBank/DDBJ databases">
        <authorList>
            <person name="Morgan W.R."/>
            <person name="Tartar A."/>
        </authorList>
    </citation>
    <scope>NUCLEOTIDE SEQUENCE</scope>
    <source>
        <strain evidence="2">ARSEF 373</strain>
    </source>
</reference>
<protein>
    <recommendedName>
        <fullName evidence="1">Protein kinase domain-containing protein</fullName>
    </recommendedName>
</protein>
<dbReference type="GO" id="GO:0005524">
    <property type="term" value="F:ATP binding"/>
    <property type="evidence" value="ECO:0007669"/>
    <property type="project" value="InterPro"/>
</dbReference>
<dbReference type="PROSITE" id="PS50011">
    <property type="entry name" value="PROTEIN_KINASE_DOM"/>
    <property type="match status" value="1"/>
</dbReference>
<dbReference type="GO" id="GO:0004713">
    <property type="term" value="F:protein tyrosine kinase activity"/>
    <property type="evidence" value="ECO:0007669"/>
    <property type="project" value="InterPro"/>
</dbReference>
<dbReference type="PANTHER" id="PTHR44329:SF214">
    <property type="entry name" value="PROTEIN KINASE DOMAIN-CONTAINING PROTEIN"/>
    <property type="match status" value="1"/>
</dbReference>
<evidence type="ECO:0000259" key="1">
    <source>
        <dbReference type="PROSITE" id="PS50011"/>
    </source>
</evidence>
<dbReference type="EMBL" id="DAKRPA010000003">
    <property type="protein sequence ID" value="DBA05021.1"/>
    <property type="molecule type" value="Genomic_DNA"/>
</dbReference>
<evidence type="ECO:0000313" key="3">
    <source>
        <dbReference type="Proteomes" id="UP001146120"/>
    </source>
</evidence>
<dbReference type="Pfam" id="PF07714">
    <property type="entry name" value="PK_Tyr_Ser-Thr"/>
    <property type="match status" value="1"/>
</dbReference>
<dbReference type="InterPro" id="IPR051681">
    <property type="entry name" value="Ser/Thr_Kinases-Pseudokinases"/>
</dbReference>
<dbReference type="InterPro" id="IPR000719">
    <property type="entry name" value="Prot_kinase_dom"/>
</dbReference>
<dbReference type="AlphaFoldDB" id="A0AAV2ZC43"/>
<feature type="domain" description="Protein kinase" evidence="1">
    <location>
        <begin position="1"/>
        <end position="260"/>
    </location>
</feature>
<dbReference type="InterPro" id="IPR011009">
    <property type="entry name" value="Kinase-like_dom_sf"/>
</dbReference>
<dbReference type="GO" id="GO:0004674">
    <property type="term" value="F:protein serine/threonine kinase activity"/>
    <property type="evidence" value="ECO:0007669"/>
    <property type="project" value="TreeGrafter"/>
</dbReference>
<proteinExistence type="predicted"/>
<organism evidence="2 3">
    <name type="scientific">Lagenidium giganteum</name>
    <dbReference type="NCBI Taxonomy" id="4803"/>
    <lineage>
        <taxon>Eukaryota</taxon>
        <taxon>Sar</taxon>
        <taxon>Stramenopiles</taxon>
        <taxon>Oomycota</taxon>
        <taxon>Peronosporomycetes</taxon>
        <taxon>Pythiales</taxon>
        <taxon>Pythiaceae</taxon>
    </lineage>
</organism>
<dbReference type="SUPFAM" id="SSF56112">
    <property type="entry name" value="Protein kinase-like (PK-like)"/>
    <property type="match status" value="1"/>
</dbReference>
<evidence type="ECO:0000313" key="2">
    <source>
        <dbReference type="EMBL" id="DBA05021.1"/>
    </source>
</evidence>
<gene>
    <name evidence="2" type="ORF">N0F65_000709</name>
</gene>
<dbReference type="InterPro" id="IPR020635">
    <property type="entry name" value="Tyr_kinase_cat_dom"/>
</dbReference>
<dbReference type="InterPro" id="IPR001245">
    <property type="entry name" value="Ser-Thr/Tyr_kinase_cat_dom"/>
</dbReference>
<accession>A0AAV2ZC43</accession>
<dbReference type="PANTHER" id="PTHR44329">
    <property type="entry name" value="SERINE/THREONINE-PROTEIN KINASE TNNI3K-RELATED"/>
    <property type="match status" value="1"/>
</dbReference>
<name>A0AAV2ZC43_9STRA</name>
<dbReference type="Proteomes" id="UP001146120">
    <property type="component" value="Unassembled WGS sequence"/>
</dbReference>
<keyword evidence="3" id="KW-1185">Reference proteome</keyword>